<dbReference type="InterPro" id="IPR018063">
    <property type="entry name" value="SAM_MeTrfase_RsmI_CS"/>
</dbReference>
<dbReference type="PANTHER" id="PTHR46111:SF1">
    <property type="entry name" value="RIBOSOMAL RNA SMALL SUBUNIT METHYLTRANSFERASE I"/>
    <property type="match status" value="1"/>
</dbReference>
<dbReference type="SUPFAM" id="SSF53790">
    <property type="entry name" value="Tetrapyrrole methylase"/>
    <property type="match status" value="1"/>
</dbReference>
<evidence type="ECO:0000256" key="5">
    <source>
        <dbReference type="ARBA" id="ARBA00022691"/>
    </source>
</evidence>
<comment type="caution">
    <text evidence="8">The sequence shown here is derived from an EMBL/GenBank/DDBJ whole genome shotgun (WGS) entry which is preliminary data.</text>
</comment>
<reference evidence="8" key="1">
    <citation type="submission" date="2021-02" db="EMBL/GenBank/DDBJ databases">
        <authorList>
            <person name="Dougan E. K."/>
            <person name="Rhodes N."/>
            <person name="Thang M."/>
            <person name="Chan C."/>
        </authorList>
    </citation>
    <scope>NUCLEOTIDE SEQUENCE</scope>
</reference>
<organism evidence="8 9">
    <name type="scientific">Polarella glacialis</name>
    <name type="common">Dinoflagellate</name>
    <dbReference type="NCBI Taxonomy" id="89957"/>
    <lineage>
        <taxon>Eukaryota</taxon>
        <taxon>Sar</taxon>
        <taxon>Alveolata</taxon>
        <taxon>Dinophyceae</taxon>
        <taxon>Suessiales</taxon>
        <taxon>Suessiaceae</taxon>
        <taxon>Polarella</taxon>
    </lineage>
</organism>
<dbReference type="PROSITE" id="PS01296">
    <property type="entry name" value="RSMI"/>
    <property type="match status" value="1"/>
</dbReference>
<dbReference type="Proteomes" id="UP000626109">
    <property type="component" value="Unassembled WGS sequence"/>
</dbReference>
<dbReference type="GO" id="GO:0032259">
    <property type="term" value="P:methylation"/>
    <property type="evidence" value="ECO:0007669"/>
    <property type="project" value="UniProtKB-KW"/>
</dbReference>
<dbReference type="GO" id="GO:0008168">
    <property type="term" value="F:methyltransferase activity"/>
    <property type="evidence" value="ECO:0007669"/>
    <property type="project" value="UniProtKB-KW"/>
</dbReference>
<dbReference type="Gene3D" id="3.30.950.10">
    <property type="entry name" value="Methyltransferase, Cobalt-precorrin-4 Transmethylase, Domain 2"/>
    <property type="match status" value="1"/>
</dbReference>
<dbReference type="NCBIfam" id="TIGR00096">
    <property type="entry name" value="16S rRNA (cytidine(1402)-2'-O)-methyltransferase"/>
    <property type="match status" value="1"/>
</dbReference>
<gene>
    <name evidence="8" type="ORF">PGLA2088_LOCUS16013</name>
</gene>
<evidence type="ECO:0000256" key="6">
    <source>
        <dbReference type="SAM" id="MobiDB-lite"/>
    </source>
</evidence>
<evidence type="ECO:0000259" key="7">
    <source>
        <dbReference type="Pfam" id="PF00590"/>
    </source>
</evidence>
<dbReference type="AlphaFoldDB" id="A0A813J655"/>
<protein>
    <recommendedName>
        <fullName evidence="7">Tetrapyrrole methylase domain-containing protein</fullName>
    </recommendedName>
</protein>
<dbReference type="InterPro" id="IPR014777">
    <property type="entry name" value="4pyrrole_Mease_sub1"/>
</dbReference>
<evidence type="ECO:0000256" key="1">
    <source>
        <dbReference type="ARBA" id="ARBA00022490"/>
    </source>
</evidence>
<feature type="compositionally biased region" description="Acidic residues" evidence="6">
    <location>
        <begin position="465"/>
        <end position="474"/>
    </location>
</feature>
<feature type="compositionally biased region" description="Low complexity" evidence="6">
    <location>
        <begin position="284"/>
        <end position="295"/>
    </location>
</feature>
<evidence type="ECO:0000256" key="3">
    <source>
        <dbReference type="ARBA" id="ARBA00022603"/>
    </source>
</evidence>
<accession>A0A813J655</accession>
<dbReference type="InterPro" id="IPR035996">
    <property type="entry name" value="4pyrrol_Methylase_sf"/>
</dbReference>
<evidence type="ECO:0000313" key="8">
    <source>
        <dbReference type="EMBL" id="CAE8665759.1"/>
    </source>
</evidence>
<dbReference type="Gene3D" id="3.40.1010.10">
    <property type="entry name" value="Cobalt-precorrin-4 Transmethylase, Domain 1"/>
    <property type="match status" value="1"/>
</dbReference>
<dbReference type="EMBL" id="CAJNNW010020145">
    <property type="protein sequence ID" value="CAE8665759.1"/>
    <property type="molecule type" value="Genomic_DNA"/>
</dbReference>
<keyword evidence="5" id="KW-0949">S-adenosyl-L-methionine</keyword>
<dbReference type="GO" id="GO:0006364">
    <property type="term" value="P:rRNA processing"/>
    <property type="evidence" value="ECO:0007669"/>
    <property type="project" value="UniProtKB-KW"/>
</dbReference>
<keyword evidence="2" id="KW-0698">rRNA processing</keyword>
<keyword evidence="1" id="KW-0963">Cytoplasm</keyword>
<evidence type="ECO:0000256" key="4">
    <source>
        <dbReference type="ARBA" id="ARBA00022679"/>
    </source>
</evidence>
<name>A0A813J655_POLGL</name>
<dbReference type="InterPro" id="IPR000878">
    <property type="entry name" value="4pyrrol_Mease"/>
</dbReference>
<dbReference type="InterPro" id="IPR008189">
    <property type="entry name" value="rRNA_ssu_MeTfrase_I"/>
</dbReference>
<dbReference type="CDD" id="cd11648">
    <property type="entry name" value="RsmI"/>
    <property type="match status" value="1"/>
</dbReference>
<dbReference type="Pfam" id="PF00590">
    <property type="entry name" value="TP_methylase"/>
    <property type="match status" value="1"/>
</dbReference>
<evidence type="ECO:0000256" key="2">
    <source>
        <dbReference type="ARBA" id="ARBA00022552"/>
    </source>
</evidence>
<feature type="region of interest" description="Disordered" evidence="6">
    <location>
        <begin position="275"/>
        <end position="298"/>
    </location>
</feature>
<sequence>MHRLHSSCNECEAHCAARRFPRVLPWLPDLPGFLTGLDALGLHGVNKSYAPKVAPFNGFYGQSMPWILTEGHCSRGASCGFAHSQLTSGAGDGLAPDTGYRDIGQSRCELNAGAAEFVVPSQPSHAVCAAAASGFTPQGASASSLQNQGLEFAFNVHVPTFQPIPLLHSDAAVVSDSEDGPAGQITRDVRPSGVSVQTFAGTLAPKAVAPSSTPGVHTQLGPGSRVQAQGLQNRQEMNGQFGQLMHFDEAKMRWAVELECGTKVLLKPGKLLPRAKEPSHYSIDDSSSEGSAESEFWGWPAGAGEEGVDMAKEVVESVQVPVARSASSDEVRRMILGETDEYLRYISETVGGDTFVQYVEKGATGKPEFRVSCNSQEALQAAKALVTEILDAAQENLHILNAKHGFQKPPVDIDSQDTVAFGGSAAGGASRPSEVIFRCSSSATLASHSGRQLKELAQCRTRDNAEEEEDEDDLAPPSEEMSWQEFKPGSAWGEEAAGAAGGGRGRGGLERPALYMVATPIGNLGDITLRALEVLRGADVLYAEDTRTTRLLLSLLGVPLEGRSVLSCHAFNEPQAAESIISQLREGRSVALVSDAGTPLVSDPGFAVLRRVREEFGSEVPVRPVPGPCAAIAALSVAGVAATRYLFAGFLPSKKSAKRVQLKLLLQQARQGDPATLILYEAPHRILSTLRMVAE</sequence>
<proteinExistence type="predicted"/>
<feature type="region of interest" description="Disordered" evidence="6">
    <location>
        <begin position="457"/>
        <end position="485"/>
    </location>
</feature>
<keyword evidence="3" id="KW-0489">Methyltransferase</keyword>
<dbReference type="PANTHER" id="PTHR46111">
    <property type="entry name" value="RIBOSOMAL RNA SMALL SUBUNIT METHYLTRANSFERASE I"/>
    <property type="match status" value="1"/>
</dbReference>
<feature type="domain" description="Tetrapyrrole methylase" evidence="7">
    <location>
        <begin position="514"/>
        <end position="693"/>
    </location>
</feature>
<keyword evidence="4" id="KW-0808">Transferase</keyword>
<dbReference type="InterPro" id="IPR014776">
    <property type="entry name" value="4pyrrole_Mease_sub2"/>
</dbReference>
<feature type="non-terminal residue" evidence="8">
    <location>
        <position position="1"/>
    </location>
</feature>
<evidence type="ECO:0000313" key="9">
    <source>
        <dbReference type="Proteomes" id="UP000626109"/>
    </source>
</evidence>